<keyword evidence="6" id="KW-0378">Hydrolase</keyword>
<evidence type="ECO:0000256" key="1">
    <source>
        <dbReference type="ARBA" id="ARBA00004370"/>
    </source>
</evidence>
<evidence type="ECO:0000256" key="11">
    <source>
        <dbReference type="SAM" id="Phobius"/>
    </source>
</evidence>
<dbReference type="GO" id="GO:0004190">
    <property type="term" value="F:aspartic-type endopeptidase activity"/>
    <property type="evidence" value="ECO:0007669"/>
    <property type="project" value="UniProtKB-KW"/>
</dbReference>
<dbReference type="GO" id="GO:0005886">
    <property type="term" value="C:plasma membrane"/>
    <property type="evidence" value="ECO:0007669"/>
    <property type="project" value="TreeGrafter"/>
</dbReference>
<dbReference type="Proteomes" id="UP001174909">
    <property type="component" value="Unassembled WGS sequence"/>
</dbReference>
<proteinExistence type="inferred from homology"/>
<comment type="similarity">
    <text evidence="2">Belongs to the peptidase A1 family.</text>
</comment>
<dbReference type="PRINTS" id="PR00792">
    <property type="entry name" value="PEPSIN"/>
</dbReference>
<comment type="subcellular location">
    <subcellularLocation>
        <location evidence="1">Membrane</location>
    </subcellularLocation>
</comment>
<evidence type="ECO:0000256" key="3">
    <source>
        <dbReference type="ARBA" id="ARBA00022670"/>
    </source>
</evidence>
<keyword evidence="5" id="KW-0064">Aspartyl protease</keyword>
<evidence type="ECO:0000256" key="7">
    <source>
        <dbReference type="ARBA" id="ARBA00023136"/>
    </source>
</evidence>
<feature type="transmembrane region" description="Helical" evidence="11">
    <location>
        <begin position="33"/>
        <end position="51"/>
    </location>
</feature>
<dbReference type="Pfam" id="PF00026">
    <property type="entry name" value="Asp"/>
    <property type="match status" value="1"/>
</dbReference>
<evidence type="ECO:0000256" key="4">
    <source>
        <dbReference type="ARBA" id="ARBA00022729"/>
    </source>
</evidence>
<dbReference type="SUPFAM" id="SSF50630">
    <property type="entry name" value="Acid proteases"/>
    <property type="match status" value="1"/>
</dbReference>
<sequence length="729" mass="80004">MDFESLIPPNHTSTASPECSDSTSTQSTSAPNITSGILSPLMLLLTLGGVASRLLLSFAVPTLIASWTHGSILVFYLGVSSISAHPMQPFTMTERQTSTVSSVLTIPLKGWPNTGYCATMRFGENKQQIFCMIVDTGSSNTAIASTPHTALGGMEFFDIHSTGDEFINVSKSVGVTYSSGEWSGYLVKGKVGLGDLSMVEGVFALITSSDKFFIERADWAGILGLAYRSLAKPEPGVGTVWDSVRETNGLQDVFTMQLCPPRESTLFPGTFVRQGGYMTLGGINTSLYHTNKPIHYTKIVEERFFNVLLTDISVGDRKLNISCKEFNTDKTIVDSGTTDIYFPEKVFEAIKDCFTEYFKGGLPIVVPEEFWIGERKLLWQAAHVEEIYECFPTIHLSMADHQNSSQQFTLAIVPQLYLRQIDVLVREADPAVCPPKSPCDGFTFGVKPRAQGTVIGANAMLGYYTVFDREKKRVGFAESTCDYRNSKAVPAISGPHPRVPEDCEMPPLTSRWATITYICGAITMTLATTMTVIVVTVQVKRCSRKSCIRSTATLPKRTINKVKTARRSATMTISKVCCSKFVTPQHDEGYASETTPPSPSPWDSIEVSIVVLNTPLDTEGNDEIIVPSAQPVVAAESTGTEMVAIQPSIQKSTQRAGASGHPRRKSGSKRWKRRHRPVMESETEGLDTLCAESGYRSRPTSAIQRSCDTYSSGVIVTERRLYQEPYSVF</sequence>
<dbReference type="PRINTS" id="PR01815">
    <property type="entry name" value="BACEFAMILY"/>
</dbReference>
<keyword evidence="14" id="KW-1185">Reference proteome</keyword>
<keyword evidence="3" id="KW-0645">Protease</keyword>
<dbReference type="InterPro" id="IPR009119">
    <property type="entry name" value="BACE"/>
</dbReference>
<dbReference type="PANTHER" id="PTHR47965">
    <property type="entry name" value="ASPARTYL PROTEASE-RELATED"/>
    <property type="match status" value="1"/>
</dbReference>
<evidence type="ECO:0000259" key="12">
    <source>
        <dbReference type="PROSITE" id="PS51767"/>
    </source>
</evidence>
<dbReference type="GO" id="GO:0005768">
    <property type="term" value="C:endosome"/>
    <property type="evidence" value="ECO:0007669"/>
    <property type="project" value="TreeGrafter"/>
</dbReference>
<dbReference type="EMBL" id="CASHTH010002296">
    <property type="protein sequence ID" value="CAI8027694.1"/>
    <property type="molecule type" value="Genomic_DNA"/>
</dbReference>
<feature type="transmembrane region" description="Helical" evidence="11">
    <location>
        <begin position="58"/>
        <end position="79"/>
    </location>
</feature>
<dbReference type="GO" id="GO:0005802">
    <property type="term" value="C:trans-Golgi network"/>
    <property type="evidence" value="ECO:0007669"/>
    <property type="project" value="TreeGrafter"/>
</dbReference>
<feature type="transmembrane region" description="Helical" evidence="11">
    <location>
        <begin position="515"/>
        <end position="539"/>
    </location>
</feature>
<name>A0AA35SDZ0_GEOBA</name>
<evidence type="ECO:0000256" key="5">
    <source>
        <dbReference type="ARBA" id="ARBA00022750"/>
    </source>
</evidence>
<evidence type="ECO:0000256" key="10">
    <source>
        <dbReference type="SAM" id="MobiDB-lite"/>
    </source>
</evidence>
<keyword evidence="11" id="KW-0812">Transmembrane</keyword>
<dbReference type="AlphaFoldDB" id="A0AA35SDZ0"/>
<feature type="active site" evidence="9">
    <location>
        <position position="135"/>
    </location>
</feature>
<evidence type="ECO:0000256" key="2">
    <source>
        <dbReference type="ARBA" id="ARBA00007447"/>
    </source>
</evidence>
<dbReference type="InterPro" id="IPR033121">
    <property type="entry name" value="PEPTIDASE_A1"/>
</dbReference>
<organism evidence="13 14">
    <name type="scientific">Geodia barretti</name>
    <name type="common">Barrett's horny sponge</name>
    <dbReference type="NCBI Taxonomy" id="519541"/>
    <lineage>
        <taxon>Eukaryota</taxon>
        <taxon>Metazoa</taxon>
        <taxon>Porifera</taxon>
        <taxon>Demospongiae</taxon>
        <taxon>Heteroscleromorpha</taxon>
        <taxon>Tetractinellida</taxon>
        <taxon>Astrophorina</taxon>
        <taxon>Geodiidae</taxon>
        <taxon>Geodia</taxon>
    </lineage>
</organism>
<feature type="domain" description="Peptidase A1" evidence="12">
    <location>
        <begin position="116"/>
        <end position="477"/>
    </location>
</feature>
<feature type="region of interest" description="Disordered" evidence="10">
    <location>
        <begin position="648"/>
        <end position="684"/>
    </location>
</feature>
<dbReference type="InterPro" id="IPR001461">
    <property type="entry name" value="Aspartic_peptidase_A1"/>
</dbReference>
<evidence type="ECO:0000256" key="8">
    <source>
        <dbReference type="ARBA" id="ARBA00023145"/>
    </source>
</evidence>
<evidence type="ECO:0000256" key="6">
    <source>
        <dbReference type="ARBA" id="ARBA00022801"/>
    </source>
</evidence>
<protein>
    <submittedName>
        <fullName evidence="13">Beta-secretase 1</fullName>
    </submittedName>
</protein>
<evidence type="ECO:0000256" key="9">
    <source>
        <dbReference type="PIRSR" id="PIRSR601461-1"/>
    </source>
</evidence>
<keyword evidence="11" id="KW-1133">Transmembrane helix</keyword>
<comment type="caution">
    <text evidence="13">The sequence shown here is derived from an EMBL/GenBank/DDBJ whole genome shotgun (WGS) entry which is preliminary data.</text>
</comment>
<reference evidence="13" key="1">
    <citation type="submission" date="2023-03" db="EMBL/GenBank/DDBJ databases">
        <authorList>
            <person name="Steffen K."/>
            <person name="Cardenas P."/>
        </authorList>
    </citation>
    <scope>NUCLEOTIDE SEQUENCE</scope>
</reference>
<feature type="active site" evidence="9">
    <location>
        <position position="334"/>
    </location>
</feature>
<dbReference type="Gene3D" id="2.40.70.10">
    <property type="entry name" value="Acid Proteases"/>
    <property type="match status" value="2"/>
</dbReference>
<feature type="compositionally biased region" description="Basic residues" evidence="10">
    <location>
        <begin position="661"/>
        <end position="676"/>
    </location>
</feature>
<dbReference type="PROSITE" id="PS51767">
    <property type="entry name" value="PEPTIDASE_A1"/>
    <property type="match status" value="1"/>
</dbReference>
<keyword evidence="4" id="KW-0732">Signal</keyword>
<evidence type="ECO:0000313" key="13">
    <source>
        <dbReference type="EMBL" id="CAI8027694.1"/>
    </source>
</evidence>
<keyword evidence="7 11" id="KW-0472">Membrane</keyword>
<accession>A0AA35SDZ0</accession>
<keyword evidence="8" id="KW-0865">Zymogen</keyword>
<dbReference type="PANTHER" id="PTHR47965:SF12">
    <property type="entry name" value="ASPARTIC PROTEINASE 3-RELATED"/>
    <property type="match status" value="1"/>
</dbReference>
<gene>
    <name evidence="13" type="ORF">GBAR_LOCUS15794</name>
</gene>
<evidence type="ECO:0000313" key="14">
    <source>
        <dbReference type="Proteomes" id="UP001174909"/>
    </source>
</evidence>
<dbReference type="GO" id="GO:0006509">
    <property type="term" value="P:membrane protein ectodomain proteolysis"/>
    <property type="evidence" value="ECO:0007669"/>
    <property type="project" value="TreeGrafter"/>
</dbReference>
<feature type="compositionally biased region" description="Polar residues" evidence="10">
    <location>
        <begin position="10"/>
        <end position="30"/>
    </location>
</feature>
<feature type="region of interest" description="Disordered" evidence="10">
    <location>
        <begin position="1"/>
        <end position="30"/>
    </location>
</feature>
<dbReference type="GO" id="GO:0050435">
    <property type="term" value="P:amyloid-beta metabolic process"/>
    <property type="evidence" value="ECO:0007669"/>
    <property type="project" value="TreeGrafter"/>
</dbReference>
<dbReference type="InterPro" id="IPR021109">
    <property type="entry name" value="Peptidase_aspartic_dom_sf"/>
</dbReference>